<reference evidence="1 2" key="1">
    <citation type="submission" date="2023-10" db="EMBL/GenBank/DDBJ databases">
        <title>Novel methanotroph of the genus Methylocapsa from a subarctic wetland.</title>
        <authorList>
            <person name="Belova S.E."/>
            <person name="Oshkin I.Y."/>
            <person name="Miroshnikov K."/>
            <person name="Dedysh S.N."/>
        </authorList>
    </citation>
    <scope>NUCLEOTIDE SEQUENCE [LARGE SCALE GENOMIC DNA]</scope>
    <source>
        <strain evidence="1 2">RX1</strain>
    </source>
</reference>
<keyword evidence="2" id="KW-1185">Reference proteome</keyword>
<dbReference type="EMBL" id="CP136862">
    <property type="protein sequence ID" value="WOJ88990.1"/>
    <property type="molecule type" value="Genomic_DNA"/>
</dbReference>
<protein>
    <submittedName>
        <fullName evidence="1">Uncharacterized protein</fullName>
    </submittedName>
</protein>
<name>A0ABZ0HPX1_9HYPH</name>
<evidence type="ECO:0000313" key="1">
    <source>
        <dbReference type="EMBL" id="WOJ88990.1"/>
    </source>
</evidence>
<dbReference type="RefSeq" id="WP_407338428.1">
    <property type="nucleotide sequence ID" value="NZ_CP136862.1"/>
</dbReference>
<organism evidence="1 2">
    <name type="scientific">Methylocapsa polymorpha</name>
    <dbReference type="NCBI Taxonomy" id="3080828"/>
    <lineage>
        <taxon>Bacteria</taxon>
        <taxon>Pseudomonadati</taxon>
        <taxon>Pseudomonadota</taxon>
        <taxon>Alphaproteobacteria</taxon>
        <taxon>Hyphomicrobiales</taxon>
        <taxon>Beijerinckiaceae</taxon>
        <taxon>Methylocapsa</taxon>
    </lineage>
</organism>
<sequence>MSRNSVIPVTHRALGAMLRVTVADGFSFDLTPEEARTLARALAAVREGNSTVDEIYMSPIASDKDFSAKVTPEGLLLQGPEPPLRLEWPEVGEIAASLAELAGPG</sequence>
<accession>A0ABZ0HPX1</accession>
<dbReference type="Proteomes" id="UP001626536">
    <property type="component" value="Chromosome"/>
</dbReference>
<proteinExistence type="predicted"/>
<evidence type="ECO:0000313" key="2">
    <source>
        <dbReference type="Proteomes" id="UP001626536"/>
    </source>
</evidence>
<gene>
    <name evidence="1" type="ORF">RZS28_14420</name>
</gene>